<dbReference type="AlphaFoldDB" id="A0A4Q5AR07"/>
<reference evidence="1 2" key="1">
    <citation type="submission" date="2018-12" db="EMBL/GenBank/DDBJ databases">
        <title>Unveiling genomic diversity among members of the Bifidobacterium pseudolongum species, a widely distributed gut commensal of the animal kingdom.</title>
        <authorList>
            <person name="Lugli G.A."/>
            <person name="Duranti S."/>
            <person name="Albert K."/>
            <person name="Mancabelli L."/>
            <person name="Napoli S."/>
            <person name="Viappiani A."/>
            <person name="Anzalone R."/>
            <person name="Longhi G."/>
            <person name="Milani C."/>
            <person name="Turroni F."/>
            <person name="Alessandri G."/>
            <person name="Sela D.A."/>
            <person name="Van Sinderen D."/>
            <person name="Ventura M."/>
        </authorList>
    </citation>
    <scope>NUCLEOTIDE SEQUENCE [LARGE SCALE GENOMIC DNA]</scope>
    <source>
        <strain evidence="1 2">2003B</strain>
    </source>
</reference>
<organism evidence="1 2">
    <name type="scientific">Bifidobacterium pseudolongum subsp. globosum</name>
    <dbReference type="NCBI Taxonomy" id="1690"/>
    <lineage>
        <taxon>Bacteria</taxon>
        <taxon>Bacillati</taxon>
        <taxon>Actinomycetota</taxon>
        <taxon>Actinomycetes</taxon>
        <taxon>Bifidobacteriales</taxon>
        <taxon>Bifidobacteriaceae</taxon>
        <taxon>Bifidobacterium</taxon>
    </lineage>
</organism>
<accession>A0A4Q5AR07</accession>
<dbReference type="EMBL" id="RYUW01000021">
    <property type="protein sequence ID" value="RYQ35224.1"/>
    <property type="molecule type" value="Genomic_DNA"/>
</dbReference>
<dbReference type="RefSeq" id="WP_129967094.1">
    <property type="nucleotide sequence ID" value="NZ_RYUW01000021.1"/>
</dbReference>
<dbReference type="Proteomes" id="UP000292382">
    <property type="component" value="Unassembled WGS sequence"/>
</dbReference>
<name>A0A4Q5AR07_9BIFI</name>
<evidence type="ECO:0000313" key="2">
    <source>
        <dbReference type="Proteomes" id="UP000292382"/>
    </source>
</evidence>
<gene>
    <name evidence="1" type="ORF">PG2003B_1628</name>
</gene>
<comment type="caution">
    <text evidence="1">The sequence shown here is derived from an EMBL/GenBank/DDBJ whole genome shotgun (WGS) entry which is preliminary data.</text>
</comment>
<proteinExistence type="predicted"/>
<sequence length="113" mass="12980">MTDKNSNPQDVTDEQLGHIIDHAYQAHHGGKDHARFTKEEADIVAHLTKLGDSVRERFHQAIRHINRTDDDATRLDNFVDKEMFTADYDPYRDLMNNFDDEGNLLSPDDTIVG</sequence>
<evidence type="ECO:0000313" key="1">
    <source>
        <dbReference type="EMBL" id="RYQ35224.1"/>
    </source>
</evidence>
<protein>
    <submittedName>
        <fullName evidence="1">Uncharacterized protein</fullName>
    </submittedName>
</protein>